<dbReference type="AlphaFoldDB" id="A0A4W5KIC6"/>
<accession>A0A4W5KIC6</accession>
<evidence type="ECO:0000256" key="3">
    <source>
        <dbReference type="ARBA" id="ARBA00022737"/>
    </source>
</evidence>
<dbReference type="GO" id="GO:0035721">
    <property type="term" value="P:intraciliary retrograde transport"/>
    <property type="evidence" value="ECO:0007669"/>
    <property type="project" value="TreeGrafter"/>
</dbReference>
<evidence type="ECO:0000256" key="2">
    <source>
        <dbReference type="ARBA" id="ARBA00022574"/>
    </source>
</evidence>
<dbReference type="GO" id="GO:0005930">
    <property type="term" value="C:axoneme"/>
    <property type="evidence" value="ECO:0007669"/>
    <property type="project" value="TreeGrafter"/>
</dbReference>
<dbReference type="Pfam" id="PF23385">
    <property type="entry name" value="Beta-prop_IFT140_2nd"/>
    <property type="match status" value="1"/>
</dbReference>
<feature type="domain" description="IFT140 first beta-propeller" evidence="6">
    <location>
        <begin position="5"/>
        <end position="52"/>
    </location>
</feature>
<dbReference type="Proteomes" id="UP000314982">
    <property type="component" value="Unassembled WGS sequence"/>
</dbReference>
<reference evidence="9" key="1">
    <citation type="submission" date="2018-06" db="EMBL/GenBank/DDBJ databases">
        <title>Genome assembly of Danube salmon.</title>
        <authorList>
            <person name="Macqueen D.J."/>
            <person name="Gundappa M.K."/>
        </authorList>
    </citation>
    <scope>NUCLEOTIDE SEQUENCE [LARGE SCALE GENOMIC DNA]</scope>
</reference>
<evidence type="ECO:0000313" key="9">
    <source>
        <dbReference type="Proteomes" id="UP000314982"/>
    </source>
</evidence>
<dbReference type="InterPro" id="IPR056154">
    <property type="entry name" value="Beta-prop_IFT140_1st"/>
</dbReference>
<keyword evidence="4" id="KW-0969">Cilium</keyword>
<evidence type="ECO:0000256" key="5">
    <source>
        <dbReference type="ARBA" id="ARBA00023273"/>
    </source>
</evidence>
<dbReference type="STRING" id="62062.ENSHHUP00000011524"/>
<organism evidence="8 9">
    <name type="scientific">Hucho hucho</name>
    <name type="common">huchen</name>
    <dbReference type="NCBI Taxonomy" id="62062"/>
    <lineage>
        <taxon>Eukaryota</taxon>
        <taxon>Metazoa</taxon>
        <taxon>Chordata</taxon>
        <taxon>Craniata</taxon>
        <taxon>Vertebrata</taxon>
        <taxon>Euteleostomi</taxon>
        <taxon>Actinopterygii</taxon>
        <taxon>Neopterygii</taxon>
        <taxon>Teleostei</taxon>
        <taxon>Protacanthopterygii</taxon>
        <taxon>Salmoniformes</taxon>
        <taxon>Salmonidae</taxon>
        <taxon>Salmoninae</taxon>
        <taxon>Hucho</taxon>
    </lineage>
</organism>
<dbReference type="Ensembl" id="ENSHHUT00000011886.1">
    <property type="protein sequence ID" value="ENSHHUP00000011524.1"/>
    <property type="gene ID" value="ENSHHUG00000007039.1"/>
</dbReference>
<dbReference type="PANTHER" id="PTHR15722">
    <property type="entry name" value="IFT140/172-RELATED"/>
    <property type="match status" value="1"/>
</dbReference>
<proteinExistence type="predicted"/>
<comment type="subcellular location">
    <subcellularLocation>
        <location evidence="1">Cell projection</location>
        <location evidence="1">Cilium</location>
    </subcellularLocation>
</comment>
<evidence type="ECO:0000256" key="1">
    <source>
        <dbReference type="ARBA" id="ARBA00004138"/>
    </source>
</evidence>
<dbReference type="GO" id="GO:0036064">
    <property type="term" value="C:ciliary basal body"/>
    <property type="evidence" value="ECO:0007669"/>
    <property type="project" value="TreeGrafter"/>
</dbReference>
<evidence type="ECO:0000259" key="7">
    <source>
        <dbReference type="Pfam" id="PF23385"/>
    </source>
</evidence>
<keyword evidence="5" id="KW-0966">Cell projection</keyword>
<evidence type="ECO:0000313" key="8">
    <source>
        <dbReference type="Ensembl" id="ENSHHUP00000011524.1"/>
    </source>
</evidence>
<feature type="domain" description="IFT140 second beta-propeller" evidence="7">
    <location>
        <begin position="61"/>
        <end position="99"/>
    </location>
</feature>
<keyword evidence="9" id="KW-1185">Reference proteome</keyword>
<name>A0A4W5KIC6_9TELE</name>
<evidence type="ECO:0000259" key="6">
    <source>
        <dbReference type="Pfam" id="PF23383"/>
    </source>
</evidence>
<dbReference type="GO" id="GO:0030991">
    <property type="term" value="C:intraciliary transport particle A"/>
    <property type="evidence" value="ECO:0007669"/>
    <property type="project" value="TreeGrafter"/>
</dbReference>
<keyword evidence="2" id="KW-0853">WD repeat</keyword>
<dbReference type="InterPro" id="IPR056155">
    <property type="entry name" value="Beta-prop_IFT140_2nd"/>
</dbReference>
<protein>
    <submittedName>
        <fullName evidence="8">Uncharacterized protein</fullName>
    </submittedName>
</protein>
<keyword evidence="3" id="KW-0677">Repeat</keyword>
<dbReference type="Pfam" id="PF23383">
    <property type="entry name" value="Beta-prop_IFT140_1st"/>
    <property type="match status" value="1"/>
</dbReference>
<reference evidence="8" key="3">
    <citation type="submission" date="2025-09" db="UniProtKB">
        <authorList>
            <consortium name="Ensembl"/>
        </authorList>
    </citation>
    <scope>IDENTIFICATION</scope>
</reference>
<dbReference type="PANTHER" id="PTHR15722:SF7">
    <property type="entry name" value="INTRAFLAGELLAR TRANSPORT PROTEIN 140 HOMOLOG"/>
    <property type="match status" value="1"/>
</dbReference>
<sequence>MVSQPNTRIEAKAQWKLQTPMAIEGIVTQIQWGSDLSLLAANSVTTVPILCELVMSAHFGQQAAAVQQTPSQLSLTMFSTNSHLTLRSDMHIKGVCITKVTDPKMCLVTLGNQPINLSR</sequence>
<evidence type="ECO:0000256" key="4">
    <source>
        <dbReference type="ARBA" id="ARBA00023069"/>
    </source>
</evidence>
<reference evidence="8" key="2">
    <citation type="submission" date="2025-08" db="UniProtKB">
        <authorList>
            <consortium name="Ensembl"/>
        </authorList>
    </citation>
    <scope>IDENTIFICATION</scope>
</reference>